<dbReference type="RefSeq" id="WP_043734736.1">
    <property type="nucleotide sequence ID" value="NZ_CP070856.1"/>
</dbReference>
<dbReference type="InterPro" id="IPR035069">
    <property type="entry name" value="TTHA1013/TTHA0281-like"/>
</dbReference>
<proteinExistence type="predicted"/>
<dbReference type="InterPro" id="IPR031807">
    <property type="entry name" value="HicB-like"/>
</dbReference>
<sequence>MLVYPATFEQDGEYIAVRFPDVPEAMTQGANLDEAYRMAEEVLGFALEDYKEMPKASTIEEVKQKYPNATIALISIDMVAYLRKYHSKTVRKNVSIPEYLAVLAKQQGINTSQVLSEALENKINFG</sequence>
<dbReference type="EMBL" id="CP133787">
    <property type="protein sequence ID" value="WMX70343.1"/>
    <property type="molecule type" value="Genomic_DNA"/>
</dbReference>
<protein>
    <submittedName>
        <fullName evidence="2">Type II toxin-antitoxin system HicB family antitoxin</fullName>
    </submittedName>
</protein>
<name>A0AAX4ACW3_LACLC</name>
<gene>
    <name evidence="2" type="ORF">RF668_10640</name>
</gene>
<dbReference type="Proteomes" id="UP001254658">
    <property type="component" value="Chromosome"/>
</dbReference>
<dbReference type="Pfam" id="PF15919">
    <property type="entry name" value="HicB_lk_antitox"/>
    <property type="match status" value="1"/>
</dbReference>
<dbReference type="AlphaFoldDB" id="A0AAX4ACW3"/>
<evidence type="ECO:0000313" key="2">
    <source>
        <dbReference type="EMBL" id="WMX70343.1"/>
    </source>
</evidence>
<dbReference type="SUPFAM" id="SSF143100">
    <property type="entry name" value="TTHA1013/TTHA0281-like"/>
    <property type="match status" value="1"/>
</dbReference>
<reference evidence="2" key="1">
    <citation type="journal article" date="2022" name="Microbiol. Spectr.">
        <title>Optimizing Conditions in the Acid Tolerance Test for Potential Probiotics Using Response Surface Methodology.</title>
        <authorList>
            <person name="Ko H.I."/>
            <person name="Jeong C.H."/>
            <person name="Hong S.W."/>
            <person name="Eun J.B."/>
            <person name="Kim T.W."/>
        </authorList>
    </citation>
    <scope>NUCLEOTIDE SEQUENCE</scope>
    <source>
        <strain evidence="2">KCKM 0438</strain>
    </source>
</reference>
<organism evidence="2 3">
    <name type="scientific">Lactococcus lactis subsp. cremoris</name>
    <name type="common">Streptococcus cremoris</name>
    <dbReference type="NCBI Taxonomy" id="1359"/>
    <lineage>
        <taxon>Bacteria</taxon>
        <taxon>Bacillati</taxon>
        <taxon>Bacillota</taxon>
        <taxon>Bacilli</taxon>
        <taxon>Lactobacillales</taxon>
        <taxon>Streptococcaceae</taxon>
        <taxon>Lactococcus</taxon>
    </lineage>
</organism>
<evidence type="ECO:0000259" key="1">
    <source>
        <dbReference type="Pfam" id="PF15919"/>
    </source>
</evidence>
<accession>A0AAX4ACW3</accession>
<dbReference type="Gene3D" id="3.30.160.250">
    <property type="match status" value="1"/>
</dbReference>
<evidence type="ECO:0000313" key="3">
    <source>
        <dbReference type="Proteomes" id="UP001254658"/>
    </source>
</evidence>
<feature type="domain" description="HicB-like antitoxin of toxin-antitoxin system" evidence="1">
    <location>
        <begin position="4"/>
        <end position="101"/>
    </location>
</feature>
<reference evidence="2" key="2">
    <citation type="submission" date="2023-09" db="EMBL/GenBank/DDBJ databases">
        <authorList>
            <person name="Kim T.W."/>
        </authorList>
    </citation>
    <scope>NUCLEOTIDE SEQUENCE</scope>
    <source>
        <strain evidence="2">KCKM 0438</strain>
    </source>
</reference>